<protein>
    <submittedName>
        <fullName evidence="4">Por secretion system C-terminal sorting domain-containing protein</fullName>
    </submittedName>
</protein>
<dbReference type="Pfam" id="PF18962">
    <property type="entry name" value="Por_Secre_tail"/>
    <property type="match status" value="1"/>
</dbReference>
<dbReference type="InterPro" id="IPR026444">
    <property type="entry name" value="Secre_tail"/>
</dbReference>
<gene>
    <name evidence="4" type="ORF">SAMN05216167_101381</name>
</gene>
<evidence type="ECO:0000259" key="2">
    <source>
        <dbReference type="Pfam" id="PF18962"/>
    </source>
</evidence>
<evidence type="ECO:0000259" key="3">
    <source>
        <dbReference type="Pfam" id="PF20009"/>
    </source>
</evidence>
<dbReference type="AlphaFoldDB" id="A0A1I1G3T5"/>
<keyword evidence="5" id="KW-1185">Reference proteome</keyword>
<feature type="domain" description="Secretion system C-terminal sorting" evidence="2">
    <location>
        <begin position="1113"/>
        <end position="1179"/>
    </location>
</feature>
<feature type="region of interest" description="Disordered" evidence="1">
    <location>
        <begin position="618"/>
        <end position="640"/>
    </location>
</feature>
<evidence type="ECO:0000256" key="1">
    <source>
        <dbReference type="SAM" id="MobiDB-lite"/>
    </source>
</evidence>
<dbReference type="InterPro" id="IPR045474">
    <property type="entry name" value="GEVED"/>
</dbReference>
<dbReference type="STRING" id="662367.SAMN05216167_101381"/>
<organism evidence="4 5">
    <name type="scientific">Spirosoma endophyticum</name>
    <dbReference type="NCBI Taxonomy" id="662367"/>
    <lineage>
        <taxon>Bacteria</taxon>
        <taxon>Pseudomonadati</taxon>
        <taxon>Bacteroidota</taxon>
        <taxon>Cytophagia</taxon>
        <taxon>Cytophagales</taxon>
        <taxon>Cytophagaceae</taxon>
        <taxon>Spirosoma</taxon>
    </lineage>
</organism>
<sequence length="1182" mass="123584">MHLLFTTKKINHKHLNISRFYVILLALALGNTSFAQTGYIYVHKKTLNEESSLDFPFTLSGGPTTVPAFTLNDQPANVAPIDLGADRAGGLWAAAGSNGLYFRPAGSPTWTQKVAGNVQRVDGGLAGTCYYIQANSVYYFDGTSSTLIGKPGGVDVTDVASNGPNTIVSDANGLLYQVNSGAFVPVALPTGVQATYVDVDVAGNVYLREKSTSLNANQVSKLTPSGAFTPYATGGLASTGDLAVSDDGSILLQESTFAGFFTAYRYTGSTWVLEPESRGMNALTGGPAGQMWGGFSLSGKPNTILTRTYTGTGPSSAASAFWIDDERVRTSHNDNSLMIPVAPGTYSLAESIPSGWDVTNITIYDPSNNSTSNVTDGTASIKVSADEVVHVVMENTLFQITTVASNCGNTFTETFGTGAVGTVGAPLTGLTSYHRATSVRQVQDGEYSIISRSQDASYGSMFDHTSGDGTGRLLLVNASYAKDIFYIRQFTGMVIGASYDLSLWAGSVSGGLNPNINMEVYNSADNSLLASTATGDITTDNTWFNFHLPFTPTTPDIYIVLRNNNIGGDGNDLVIDDISFGLTCDHGDAPASYGTTNANLGVGHIITPSLTIGATVDQEPDGIPGSTALGDDQNGSDDEDGVASFPAINVNTTSYDLTVTVNNTIGTEATLSGWIDFNRNGTFDAGERAQAIVASNATSVTLHWTGLSGLSAGLTYARLRLATLASDVALPTGAADNGEVEDYSLAISLNISGMVYNDANGLTDNTVSGTGTNAGGLNAILYDNTTGQVAAIVPVAADGTYSFTATASDNYSVYVTTNTATVGSTTVPTVALPTGWVSTGEHLGTGTGNDGTVNGILPLGVVNTTLTNADFGIEQLPTAGKGANTVSNAGGMSPVVAPANTFTNTTLSSDVTPGMVTSIRISAFPSNTTSLTINGTVYTASSPEFSGATPTGVVIPTDGSGNPTVAIAVDPTVDANPVIIPYKAIDNAGKESTNIGTATLNFIPPAMPVHLVSFQGKWVEGSGNELSWVTSWEKNNDHFDLQSSSTAKSFESIGRITGKGTTNALQTYTFVDAQPLAELTYYRLKQVDLDGSISYSPIIGVRRGAVENSLVAYPNPTSDKLRLTLPNQVITEMNLYTLTGEQVLHQVGSTPLVDVQRLPTGMYVIEVKTEVGTVYRQRFIKN</sequence>
<proteinExistence type="predicted"/>
<evidence type="ECO:0000313" key="5">
    <source>
        <dbReference type="Proteomes" id="UP000198598"/>
    </source>
</evidence>
<feature type="domain" description="GEVED" evidence="3">
    <location>
        <begin position="671"/>
        <end position="745"/>
    </location>
</feature>
<dbReference type="Pfam" id="PF20009">
    <property type="entry name" value="GEVED"/>
    <property type="match status" value="1"/>
</dbReference>
<dbReference type="NCBIfam" id="TIGR04183">
    <property type="entry name" value="Por_Secre_tail"/>
    <property type="match status" value="1"/>
</dbReference>
<name>A0A1I1G3T5_9BACT</name>
<dbReference type="Gene3D" id="2.60.40.10">
    <property type="entry name" value="Immunoglobulins"/>
    <property type="match status" value="1"/>
</dbReference>
<dbReference type="RefSeq" id="WP_177236482.1">
    <property type="nucleotide sequence ID" value="NZ_FOLQ01000001.1"/>
</dbReference>
<dbReference type="EMBL" id="FOLQ01000001">
    <property type="protein sequence ID" value="SFC06407.1"/>
    <property type="molecule type" value="Genomic_DNA"/>
</dbReference>
<evidence type="ECO:0000313" key="4">
    <source>
        <dbReference type="EMBL" id="SFC06407.1"/>
    </source>
</evidence>
<dbReference type="Proteomes" id="UP000198598">
    <property type="component" value="Unassembled WGS sequence"/>
</dbReference>
<dbReference type="InterPro" id="IPR013783">
    <property type="entry name" value="Ig-like_fold"/>
</dbReference>
<accession>A0A1I1G3T5</accession>
<reference evidence="4 5" key="1">
    <citation type="submission" date="2016-10" db="EMBL/GenBank/DDBJ databases">
        <authorList>
            <person name="de Groot N.N."/>
        </authorList>
    </citation>
    <scope>NUCLEOTIDE SEQUENCE [LARGE SCALE GENOMIC DNA]</scope>
    <source>
        <strain evidence="4 5">DSM 26130</strain>
    </source>
</reference>